<dbReference type="RefSeq" id="XP_040735473.1">
    <property type="nucleotide sequence ID" value="XM_040879612.1"/>
</dbReference>
<dbReference type="EMBL" id="MIKG01000013">
    <property type="protein sequence ID" value="RAO70957.1"/>
    <property type="molecule type" value="Genomic_DNA"/>
</dbReference>
<evidence type="ECO:0000313" key="3">
    <source>
        <dbReference type="Proteomes" id="UP000249363"/>
    </source>
</evidence>
<accession>A0A364L559</accession>
<keyword evidence="1" id="KW-0732">Signal</keyword>
<feature type="chain" id="PRO_5016654258" description="Cyanovirin-N domain-containing protein" evidence="1">
    <location>
        <begin position="17"/>
        <end position="108"/>
    </location>
</feature>
<dbReference type="OrthoDB" id="5219036at2759"/>
<evidence type="ECO:0000256" key="1">
    <source>
        <dbReference type="SAM" id="SignalP"/>
    </source>
</evidence>
<proteinExistence type="predicted"/>
<reference evidence="2 3" key="1">
    <citation type="journal article" date="2017" name="Biotechnol. Biofuels">
        <title>Differential beta-glucosidase expression as a function of carbon source availability in Talaromyces amestolkiae: a genomic and proteomic approach.</title>
        <authorList>
            <person name="de Eugenio L.I."/>
            <person name="Mendez-Liter J.A."/>
            <person name="Nieto-Dominguez M."/>
            <person name="Alonso L."/>
            <person name="Gil-Munoz J."/>
            <person name="Barriuso J."/>
            <person name="Prieto A."/>
            <person name="Martinez M.J."/>
        </authorList>
    </citation>
    <scope>NUCLEOTIDE SEQUENCE [LARGE SCALE GENOMIC DNA]</scope>
    <source>
        <strain evidence="2 3">CIB</strain>
    </source>
</reference>
<organism evidence="2 3">
    <name type="scientific">Talaromyces amestolkiae</name>
    <dbReference type="NCBI Taxonomy" id="1196081"/>
    <lineage>
        <taxon>Eukaryota</taxon>
        <taxon>Fungi</taxon>
        <taxon>Dikarya</taxon>
        <taxon>Ascomycota</taxon>
        <taxon>Pezizomycotina</taxon>
        <taxon>Eurotiomycetes</taxon>
        <taxon>Eurotiomycetidae</taxon>
        <taxon>Eurotiales</taxon>
        <taxon>Trichocomaceae</taxon>
        <taxon>Talaromyces</taxon>
        <taxon>Talaromyces sect. Talaromyces</taxon>
    </lineage>
</organism>
<dbReference type="AlphaFoldDB" id="A0A364L559"/>
<keyword evidence="3" id="KW-1185">Reference proteome</keyword>
<protein>
    <recommendedName>
        <fullName evidence="4">Cyanovirin-N domain-containing protein</fullName>
    </recommendedName>
</protein>
<name>A0A364L559_TALAM</name>
<dbReference type="Proteomes" id="UP000249363">
    <property type="component" value="Unassembled WGS sequence"/>
</dbReference>
<evidence type="ECO:0008006" key="4">
    <source>
        <dbReference type="Google" id="ProtNLM"/>
    </source>
</evidence>
<comment type="caution">
    <text evidence="2">The sequence shown here is derived from an EMBL/GenBank/DDBJ whole genome shotgun (WGS) entry which is preliminary data.</text>
</comment>
<feature type="signal peptide" evidence="1">
    <location>
        <begin position="1"/>
        <end position="16"/>
    </location>
</feature>
<sequence length="108" mass="11679">MKVFATLAALATVASAEIGYWKLYCGDSCSTGTLINQGDIETNVTTTCTSLGATYDYCYLEVDESYPNVYRSVLSASTTCGASTNPVLSGGECTDAGSWEYYEIYYYL</sequence>
<gene>
    <name evidence="2" type="ORF">BHQ10_006969</name>
</gene>
<dbReference type="GeneID" id="63796185"/>
<evidence type="ECO:0000313" key="2">
    <source>
        <dbReference type="EMBL" id="RAO70957.1"/>
    </source>
</evidence>